<dbReference type="FunFam" id="3.30.160.60:FF:001289">
    <property type="entry name" value="Zinc finger protein 574"/>
    <property type="match status" value="1"/>
</dbReference>
<keyword evidence="8" id="KW-0539">Nucleus</keyword>
<dbReference type="InterPro" id="IPR036236">
    <property type="entry name" value="Znf_C2H2_sf"/>
</dbReference>
<comment type="caution">
    <text evidence="12">The sequence shown here is derived from an EMBL/GenBank/DDBJ whole genome shotgun (WGS) entry which is preliminary data.</text>
</comment>
<organism evidence="12 13">
    <name type="scientific">Mucor saturninus</name>
    <dbReference type="NCBI Taxonomy" id="64648"/>
    <lineage>
        <taxon>Eukaryota</taxon>
        <taxon>Fungi</taxon>
        <taxon>Fungi incertae sedis</taxon>
        <taxon>Mucoromycota</taxon>
        <taxon>Mucoromycotina</taxon>
        <taxon>Mucoromycetes</taxon>
        <taxon>Mucorales</taxon>
        <taxon>Mucorineae</taxon>
        <taxon>Mucoraceae</taxon>
        <taxon>Mucor</taxon>
    </lineage>
</organism>
<keyword evidence="4 9" id="KW-0863">Zinc-finger</keyword>
<evidence type="ECO:0000256" key="7">
    <source>
        <dbReference type="ARBA" id="ARBA00023163"/>
    </source>
</evidence>
<dbReference type="EMBL" id="JAEPRD010000006">
    <property type="protein sequence ID" value="KAG2212393.1"/>
    <property type="molecule type" value="Genomic_DNA"/>
</dbReference>
<dbReference type="GO" id="GO:0005667">
    <property type="term" value="C:transcription regulator complex"/>
    <property type="evidence" value="ECO:0007669"/>
    <property type="project" value="TreeGrafter"/>
</dbReference>
<dbReference type="Gene3D" id="3.30.160.60">
    <property type="entry name" value="Classic Zinc Finger"/>
    <property type="match status" value="1"/>
</dbReference>
<comment type="subcellular location">
    <subcellularLocation>
        <location evidence="1">Nucleus</location>
    </subcellularLocation>
</comment>
<evidence type="ECO:0000256" key="5">
    <source>
        <dbReference type="ARBA" id="ARBA00022833"/>
    </source>
</evidence>
<evidence type="ECO:0000256" key="1">
    <source>
        <dbReference type="ARBA" id="ARBA00004123"/>
    </source>
</evidence>
<feature type="compositionally biased region" description="Low complexity" evidence="10">
    <location>
        <begin position="47"/>
        <end position="61"/>
    </location>
</feature>
<accession>A0A8H7VDE2</accession>
<dbReference type="PANTHER" id="PTHR14003:SF19">
    <property type="entry name" value="YY2 TRANSCRIPTION FACTOR"/>
    <property type="match status" value="1"/>
</dbReference>
<keyword evidence="2" id="KW-0479">Metal-binding</keyword>
<evidence type="ECO:0000313" key="12">
    <source>
        <dbReference type="EMBL" id="KAG2212393.1"/>
    </source>
</evidence>
<dbReference type="GO" id="GO:0031519">
    <property type="term" value="C:PcG protein complex"/>
    <property type="evidence" value="ECO:0007669"/>
    <property type="project" value="TreeGrafter"/>
</dbReference>
<dbReference type="PROSITE" id="PS00028">
    <property type="entry name" value="ZINC_FINGER_C2H2_1"/>
    <property type="match status" value="1"/>
</dbReference>
<name>A0A8H7VDE2_9FUNG</name>
<evidence type="ECO:0000259" key="11">
    <source>
        <dbReference type="PROSITE" id="PS50157"/>
    </source>
</evidence>
<dbReference type="AlphaFoldDB" id="A0A8H7VDE2"/>
<evidence type="ECO:0000256" key="4">
    <source>
        <dbReference type="ARBA" id="ARBA00022771"/>
    </source>
</evidence>
<dbReference type="InterPro" id="IPR013087">
    <property type="entry name" value="Znf_C2H2_type"/>
</dbReference>
<feature type="compositionally biased region" description="Polar residues" evidence="10">
    <location>
        <begin position="1"/>
        <end position="16"/>
    </location>
</feature>
<evidence type="ECO:0000256" key="2">
    <source>
        <dbReference type="ARBA" id="ARBA00022723"/>
    </source>
</evidence>
<dbReference type="GO" id="GO:0008270">
    <property type="term" value="F:zinc ion binding"/>
    <property type="evidence" value="ECO:0007669"/>
    <property type="project" value="UniProtKB-KW"/>
</dbReference>
<sequence>MEDQSSNTFVLAQQTSKQHHHHQYQIQEEHASPINSMKNITPFYNMPSSQPTATSSSSPSSSLKKIVFNNYHGRPIVTSRSHKTFVCKMLPTVDDISSQELPKSHTGEKPFQCEVEGCGRRFSVISNLRRHGKIHILKK</sequence>
<evidence type="ECO:0000256" key="8">
    <source>
        <dbReference type="ARBA" id="ARBA00023242"/>
    </source>
</evidence>
<proteinExistence type="predicted"/>
<evidence type="ECO:0000256" key="10">
    <source>
        <dbReference type="SAM" id="MobiDB-lite"/>
    </source>
</evidence>
<evidence type="ECO:0000313" key="13">
    <source>
        <dbReference type="Proteomes" id="UP000603453"/>
    </source>
</evidence>
<dbReference type="SUPFAM" id="SSF57667">
    <property type="entry name" value="beta-beta-alpha zinc fingers"/>
    <property type="match status" value="1"/>
</dbReference>
<dbReference type="GO" id="GO:0000981">
    <property type="term" value="F:DNA-binding transcription factor activity, RNA polymerase II-specific"/>
    <property type="evidence" value="ECO:0007669"/>
    <property type="project" value="TreeGrafter"/>
</dbReference>
<dbReference type="Proteomes" id="UP000603453">
    <property type="component" value="Unassembled WGS sequence"/>
</dbReference>
<feature type="region of interest" description="Disordered" evidence="10">
    <location>
        <begin position="1"/>
        <end position="61"/>
    </location>
</feature>
<keyword evidence="6" id="KW-0805">Transcription regulation</keyword>
<dbReference type="GO" id="GO:0000785">
    <property type="term" value="C:chromatin"/>
    <property type="evidence" value="ECO:0007669"/>
    <property type="project" value="TreeGrafter"/>
</dbReference>
<evidence type="ECO:0000256" key="6">
    <source>
        <dbReference type="ARBA" id="ARBA00023015"/>
    </source>
</evidence>
<keyword evidence="5" id="KW-0862">Zinc</keyword>
<dbReference type="PROSITE" id="PS50157">
    <property type="entry name" value="ZINC_FINGER_C2H2_2"/>
    <property type="match status" value="1"/>
</dbReference>
<keyword evidence="7" id="KW-0804">Transcription</keyword>
<evidence type="ECO:0000256" key="3">
    <source>
        <dbReference type="ARBA" id="ARBA00022737"/>
    </source>
</evidence>
<protein>
    <recommendedName>
        <fullName evidence="11">C2H2-type domain-containing protein</fullName>
    </recommendedName>
</protein>
<evidence type="ECO:0000256" key="9">
    <source>
        <dbReference type="PROSITE-ProRule" id="PRU00042"/>
    </source>
</evidence>
<keyword evidence="13" id="KW-1185">Reference proteome</keyword>
<dbReference type="GO" id="GO:0000978">
    <property type="term" value="F:RNA polymerase II cis-regulatory region sequence-specific DNA binding"/>
    <property type="evidence" value="ECO:0007669"/>
    <property type="project" value="TreeGrafter"/>
</dbReference>
<dbReference type="PANTHER" id="PTHR14003">
    <property type="entry name" value="TRANSCRIPTIONAL REPRESSOR PROTEIN YY"/>
    <property type="match status" value="1"/>
</dbReference>
<keyword evidence="3" id="KW-0677">Repeat</keyword>
<feature type="domain" description="C2H2-type" evidence="11">
    <location>
        <begin position="111"/>
        <end position="139"/>
    </location>
</feature>
<reference evidence="12" key="1">
    <citation type="submission" date="2020-12" db="EMBL/GenBank/DDBJ databases">
        <title>Metabolic potential, ecology and presence of endohyphal bacteria is reflected in genomic diversity of Mucoromycotina.</title>
        <authorList>
            <person name="Muszewska A."/>
            <person name="Okrasinska A."/>
            <person name="Steczkiewicz K."/>
            <person name="Drgas O."/>
            <person name="Orlowska M."/>
            <person name="Perlinska-Lenart U."/>
            <person name="Aleksandrzak-Piekarczyk T."/>
            <person name="Szatraj K."/>
            <person name="Zielenkiewicz U."/>
            <person name="Pilsyk S."/>
            <person name="Malc E."/>
            <person name="Mieczkowski P."/>
            <person name="Kruszewska J.S."/>
            <person name="Biernat P."/>
            <person name="Pawlowska J."/>
        </authorList>
    </citation>
    <scope>NUCLEOTIDE SEQUENCE</scope>
    <source>
        <strain evidence="12">WA0000017839</strain>
    </source>
</reference>
<gene>
    <name evidence="12" type="ORF">INT47_001754</name>
</gene>
<dbReference type="OrthoDB" id="6077919at2759"/>